<evidence type="ECO:0000256" key="3">
    <source>
        <dbReference type="ARBA" id="ARBA00022452"/>
    </source>
</evidence>
<dbReference type="InterPro" id="IPR036942">
    <property type="entry name" value="Beta-barrel_TonB_sf"/>
</dbReference>
<reference evidence="17 18" key="1">
    <citation type="journal article" date="2013" name="Int. J. Syst. Evol. Microbiol.">
        <title>Marinoscillum luteum sp. nov., isolated from marine sediment.</title>
        <authorList>
            <person name="Cha I.T."/>
            <person name="Park S.J."/>
            <person name="Kim S.J."/>
            <person name="Kim J.G."/>
            <person name="Jung M.Y."/>
            <person name="Shin K.S."/>
            <person name="Kwon K.K."/>
            <person name="Yang S.H."/>
            <person name="Seo Y.S."/>
            <person name="Rhee S.K."/>
        </authorList>
    </citation>
    <scope>NUCLEOTIDE SEQUENCE [LARGE SCALE GENOMIC DNA]</scope>
    <source>
        <strain evidence="17 18">KCTC 23939</strain>
    </source>
</reference>
<keyword evidence="3 12" id="KW-1134">Transmembrane beta strand</keyword>
<sequence>MKLPSILVLLLILWHQSHAQTTISGHVKDGANEEALIGAIVSTGVDTTVTDTKGNFHLSVRAFPITLRVNYLGYQTLTIQVRAPKEITLALEPSSLTLNDVIVTSGSFSRKTLNTPTSIQSINQEMLRRDDPFSVTSALNRTPGVYMHAGTLTTNRITIRGIGSRSLYGTNKIKAYYEDIPLTDGSGNSSIEDIDQEMISRIEITKGPNSSAYGAGLGGAIRLLAPVPSAQQTSAKTSLTMGSFDTYRWMLQGAHHDNKTTVSAVYSDLQRQGFRENSAYSRQQAGVTLKYQLTPQIYFSVLGIFTHLKAFIPSSISEDDFKNSPEKAAFTWKQAKGYEAYDKTLLGLSYHQAFGQDWSLKSTLFLKNRDAYEPRPFNILDEETFTVGTRNTLAKRWENFRFFTGMELFFDEYRWKTFENNYDENSNGSVKGDPLSNNLENRSYFNAFIEAAATLAPNLNATAGINLNFTHYTLDDQFNEPGNNISGDYAFDPVVSPKLGLTYVAGAHNTLFMNVSHGFSPPSLEETLYPDGQINPDILPESGWNYELGVRGTQRRFTYDLTTYYMQIKNLLVAQRISDDAYVGVNAGLNNHLGVDLLGNYYFVLSDRYTLNTFASVAYMNYHFDEFVNDGNDYSGNELTGVPQWIFNPGVELLSDLGFYGNISGQLVGEIPVNDENSLYAERYFILRAKAGFRHVIGPWELDLNLGTNNLTDSKYAAMLLINATGFGGSQPRYYYPGNPRNYFGGVSLKYTFR</sequence>
<evidence type="ECO:0000256" key="2">
    <source>
        <dbReference type="ARBA" id="ARBA00022448"/>
    </source>
</evidence>
<dbReference type="InterPro" id="IPR039426">
    <property type="entry name" value="TonB-dep_rcpt-like"/>
</dbReference>
<dbReference type="Gene3D" id="2.170.130.10">
    <property type="entry name" value="TonB-dependent receptor, plug domain"/>
    <property type="match status" value="1"/>
</dbReference>
<evidence type="ECO:0000256" key="10">
    <source>
        <dbReference type="ARBA" id="ARBA00023136"/>
    </source>
</evidence>
<evidence type="ECO:0000256" key="5">
    <source>
        <dbReference type="ARBA" id="ARBA00022692"/>
    </source>
</evidence>
<keyword evidence="7" id="KW-0408">Iron</keyword>
<gene>
    <name evidence="17" type="ORF">ACHKAR_04070</name>
</gene>
<feature type="domain" description="TonB-dependent receptor-like beta-barrel" evidence="15">
    <location>
        <begin position="332"/>
        <end position="711"/>
    </location>
</feature>
<comment type="caution">
    <text evidence="17">The sequence shown here is derived from an EMBL/GenBank/DDBJ whole genome shotgun (WGS) entry which is preliminary data.</text>
</comment>
<keyword evidence="4" id="KW-0410">Iron transport</keyword>
<dbReference type="InterPro" id="IPR012910">
    <property type="entry name" value="Plug_dom"/>
</dbReference>
<keyword evidence="11 12" id="KW-0998">Cell outer membrane</keyword>
<keyword evidence="18" id="KW-1185">Reference proteome</keyword>
<evidence type="ECO:0000256" key="14">
    <source>
        <dbReference type="SAM" id="SignalP"/>
    </source>
</evidence>
<evidence type="ECO:0000256" key="4">
    <source>
        <dbReference type="ARBA" id="ARBA00022496"/>
    </source>
</evidence>
<dbReference type="PANTHER" id="PTHR32552">
    <property type="entry name" value="FERRICHROME IRON RECEPTOR-RELATED"/>
    <property type="match status" value="1"/>
</dbReference>
<feature type="domain" description="TonB-dependent receptor plug" evidence="16">
    <location>
        <begin position="113"/>
        <end position="219"/>
    </location>
</feature>
<evidence type="ECO:0000256" key="13">
    <source>
        <dbReference type="RuleBase" id="RU003357"/>
    </source>
</evidence>
<accession>A0ABW7N799</accession>
<dbReference type="Proteomes" id="UP001610063">
    <property type="component" value="Unassembled WGS sequence"/>
</dbReference>
<keyword evidence="2 12" id="KW-0813">Transport</keyword>
<dbReference type="Pfam" id="PF07715">
    <property type="entry name" value="Plug"/>
    <property type="match status" value="1"/>
</dbReference>
<keyword evidence="5 12" id="KW-0812">Transmembrane</keyword>
<dbReference type="Gene3D" id="2.40.170.20">
    <property type="entry name" value="TonB-dependent receptor, beta-barrel domain"/>
    <property type="match status" value="1"/>
</dbReference>
<evidence type="ECO:0000256" key="6">
    <source>
        <dbReference type="ARBA" id="ARBA00022729"/>
    </source>
</evidence>
<keyword evidence="9 13" id="KW-0798">TonB box</keyword>
<dbReference type="Gene3D" id="2.60.40.1120">
    <property type="entry name" value="Carboxypeptidase-like, regulatory domain"/>
    <property type="match status" value="1"/>
</dbReference>
<evidence type="ECO:0000313" key="18">
    <source>
        <dbReference type="Proteomes" id="UP001610063"/>
    </source>
</evidence>
<evidence type="ECO:0000259" key="16">
    <source>
        <dbReference type="Pfam" id="PF07715"/>
    </source>
</evidence>
<evidence type="ECO:0000259" key="15">
    <source>
        <dbReference type="Pfam" id="PF00593"/>
    </source>
</evidence>
<evidence type="ECO:0000256" key="12">
    <source>
        <dbReference type="PROSITE-ProRule" id="PRU01360"/>
    </source>
</evidence>
<evidence type="ECO:0000256" key="1">
    <source>
        <dbReference type="ARBA" id="ARBA00004571"/>
    </source>
</evidence>
<keyword evidence="10 12" id="KW-0472">Membrane</keyword>
<keyword evidence="8" id="KW-0406">Ion transport</keyword>
<evidence type="ECO:0000256" key="11">
    <source>
        <dbReference type="ARBA" id="ARBA00023237"/>
    </source>
</evidence>
<evidence type="ECO:0000256" key="7">
    <source>
        <dbReference type="ARBA" id="ARBA00023004"/>
    </source>
</evidence>
<evidence type="ECO:0000256" key="8">
    <source>
        <dbReference type="ARBA" id="ARBA00023065"/>
    </source>
</evidence>
<comment type="similarity">
    <text evidence="12 13">Belongs to the TonB-dependent receptor family.</text>
</comment>
<protein>
    <submittedName>
        <fullName evidence="17">TonB-dependent receptor domain-containing protein</fullName>
    </submittedName>
</protein>
<dbReference type="Pfam" id="PF13715">
    <property type="entry name" value="CarbopepD_reg_2"/>
    <property type="match status" value="1"/>
</dbReference>
<evidence type="ECO:0000256" key="9">
    <source>
        <dbReference type="ARBA" id="ARBA00023077"/>
    </source>
</evidence>
<dbReference type="EMBL" id="JBIPKE010000012">
    <property type="protein sequence ID" value="MFH6982599.1"/>
    <property type="molecule type" value="Genomic_DNA"/>
</dbReference>
<proteinExistence type="inferred from homology"/>
<dbReference type="PANTHER" id="PTHR32552:SF68">
    <property type="entry name" value="FERRICHROME OUTER MEMBRANE TRANSPORTER_PHAGE RECEPTOR"/>
    <property type="match status" value="1"/>
</dbReference>
<feature type="signal peptide" evidence="14">
    <location>
        <begin position="1"/>
        <end position="19"/>
    </location>
</feature>
<feature type="chain" id="PRO_5045301675" evidence="14">
    <location>
        <begin position="20"/>
        <end position="754"/>
    </location>
</feature>
<keyword evidence="6 14" id="KW-0732">Signal</keyword>
<name>A0ABW7N799_9BACT</name>
<comment type="subcellular location">
    <subcellularLocation>
        <location evidence="1 12">Cell outer membrane</location>
        <topology evidence="1 12">Multi-pass membrane protein</topology>
    </subcellularLocation>
</comment>
<dbReference type="SUPFAM" id="SSF49464">
    <property type="entry name" value="Carboxypeptidase regulatory domain-like"/>
    <property type="match status" value="1"/>
</dbReference>
<dbReference type="InterPro" id="IPR008969">
    <property type="entry name" value="CarboxyPept-like_regulatory"/>
</dbReference>
<organism evidence="17 18">
    <name type="scientific">Marinoscillum luteum</name>
    <dbReference type="NCBI Taxonomy" id="861051"/>
    <lineage>
        <taxon>Bacteria</taxon>
        <taxon>Pseudomonadati</taxon>
        <taxon>Bacteroidota</taxon>
        <taxon>Cytophagia</taxon>
        <taxon>Cytophagales</taxon>
        <taxon>Reichenbachiellaceae</taxon>
        <taxon>Marinoscillum</taxon>
    </lineage>
</organism>
<dbReference type="RefSeq" id="WP_395416285.1">
    <property type="nucleotide sequence ID" value="NZ_JBIPKE010000012.1"/>
</dbReference>
<keyword evidence="17" id="KW-0675">Receptor</keyword>
<dbReference type="SUPFAM" id="SSF56935">
    <property type="entry name" value="Porins"/>
    <property type="match status" value="1"/>
</dbReference>
<dbReference type="InterPro" id="IPR000531">
    <property type="entry name" value="Beta-barrel_TonB"/>
</dbReference>
<dbReference type="InterPro" id="IPR037066">
    <property type="entry name" value="Plug_dom_sf"/>
</dbReference>
<dbReference type="Pfam" id="PF00593">
    <property type="entry name" value="TonB_dep_Rec_b-barrel"/>
    <property type="match status" value="1"/>
</dbReference>
<evidence type="ECO:0000313" key="17">
    <source>
        <dbReference type="EMBL" id="MFH6982599.1"/>
    </source>
</evidence>
<dbReference type="PROSITE" id="PS52016">
    <property type="entry name" value="TONB_DEPENDENT_REC_3"/>
    <property type="match status" value="1"/>
</dbReference>